<dbReference type="EMBL" id="MHHY01000009">
    <property type="protein sequence ID" value="OGY40302.1"/>
    <property type="molecule type" value="Genomic_DNA"/>
</dbReference>
<feature type="transmembrane region" description="Helical" evidence="1">
    <location>
        <begin position="41"/>
        <end position="61"/>
    </location>
</feature>
<evidence type="ECO:0000313" key="3">
    <source>
        <dbReference type="Proteomes" id="UP000178570"/>
    </source>
</evidence>
<protein>
    <submittedName>
        <fullName evidence="2">Uncharacterized protein</fullName>
    </submittedName>
</protein>
<evidence type="ECO:0000256" key="1">
    <source>
        <dbReference type="SAM" id="Phobius"/>
    </source>
</evidence>
<keyword evidence="1" id="KW-0472">Membrane</keyword>
<dbReference type="AlphaFoldDB" id="A0A1G1XK21"/>
<organism evidence="2 3">
    <name type="scientific">Candidatus Brennerbacteria bacterium RIFOXYD1_FULL_41_16</name>
    <dbReference type="NCBI Taxonomy" id="1797529"/>
    <lineage>
        <taxon>Bacteria</taxon>
        <taxon>Candidatus Brenneribacteriota</taxon>
    </lineage>
</organism>
<accession>A0A1G1XK21</accession>
<name>A0A1G1XK21_9BACT</name>
<proteinExistence type="predicted"/>
<gene>
    <name evidence="2" type="ORF">A2570_03430</name>
</gene>
<evidence type="ECO:0000313" key="2">
    <source>
        <dbReference type="EMBL" id="OGY40302.1"/>
    </source>
</evidence>
<sequence>MATSKSEKAQSPVALRRNFSARVRDFKLKLKDFWVDNYDEIVSGVIVFLLVALAFGLGTFYGGKFYEDSKIEINCPPQFWEEGN</sequence>
<keyword evidence="1" id="KW-0812">Transmembrane</keyword>
<dbReference type="Proteomes" id="UP000178570">
    <property type="component" value="Unassembled WGS sequence"/>
</dbReference>
<keyword evidence="1" id="KW-1133">Transmembrane helix</keyword>
<comment type="caution">
    <text evidence="2">The sequence shown here is derived from an EMBL/GenBank/DDBJ whole genome shotgun (WGS) entry which is preliminary data.</text>
</comment>
<reference evidence="2 3" key="1">
    <citation type="journal article" date="2016" name="Nat. Commun.">
        <title>Thousands of microbial genomes shed light on interconnected biogeochemical processes in an aquifer system.</title>
        <authorList>
            <person name="Anantharaman K."/>
            <person name="Brown C.T."/>
            <person name="Hug L.A."/>
            <person name="Sharon I."/>
            <person name="Castelle C.J."/>
            <person name="Probst A.J."/>
            <person name="Thomas B.C."/>
            <person name="Singh A."/>
            <person name="Wilkins M.J."/>
            <person name="Karaoz U."/>
            <person name="Brodie E.L."/>
            <person name="Williams K.H."/>
            <person name="Hubbard S.S."/>
            <person name="Banfield J.F."/>
        </authorList>
    </citation>
    <scope>NUCLEOTIDE SEQUENCE [LARGE SCALE GENOMIC DNA]</scope>
</reference>